<name>I3VXR9_THESW</name>
<dbReference type="BioCyc" id="TSAC1094508:GLMA-2344-MONOMER"/>
<evidence type="ECO:0000313" key="2">
    <source>
        <dbReference type="EMBL" id="AFK87314.1"/>
    </source>
</evidence>
<dbReference type="Proteomes" id="UP000006178">
    <property type="component" value="Chromosome"/>
</dbReference>
<proteinExistence type="predicted"/>
<dbReference type="AlphaFoldDB" id="I3VXR9"/>
<evidence type="ECO:0000313" key="3">
    <source>
        <dbReference type="Proteomes" id="UP000006178"/>
    </source>
</evidence>
<dbReference type="Gene3D" id="3.20.20.70">
    <property type="entry name" value="Aldolase class I"/>
    <property type="match status" value="1"/>
</dbReference>
<keyword evidence="3" id="KW-1185">Reference proteome</keyword>
<accession>I3VXR9</accession>
<dbReference type="SUPFAM" id="SSF51351">
    <property type="entry name" value="Triosephosphate isomerase (TIM)"/>
    <property type="match status" value="1"/>
</dbReference>
<dbReference type="PROSITE" id="PS51440">
    <property type="entry name" value="TIM_2"/>
    <property type="match status" value="1"/>
</dbReference>
<dbReference type="NCBIfam" id="NF003302">
    <property type="entry name" value="PRK04302.1"/>
    <property type="match status" value="1"/>
</dbReference>
<dbReference type="InterPro" id="IPR013785">
    <property type="entry name" value="Aldolase_TIM"/>
</dbReference>
<dbReference type="eggNOG" id="COG0149">
    <property type="taxonomic scope" value="Bacteria"/>
</dbReference>
<sequence>MMKGIRVPFFVVNPKSYLYGEESLRLAFAADKFAEEYDVDIFFTAPFADLYYIKSNTKNIKITAQHMDPLLPGRGMGYVLPESIKSSGAEAVFLNHAEHSLKLSDLVKTIKRAKDLELITIVCADSVEEATAIAMLEPDILLCEPTDLIGTGKTSGYEYIRETTRKIKDINSNILVMQAAGISSGEDVYQTIINGADGTGATSGIINAPDRIKMLEEMIQAIVKAKNELGYGRRP</sequence>
<dbReference type="InterPro" id="IPR035990">
    <property type="entry name" value="TIM_sf"/>
</dbReference>
<dbReference type="PATRIC" id="fig|1094508.3.peg.2341"/>
<dbReference type="GO" id="GO:0004807">
    <property type="term" value="F:triose-phosphate isomerase activity"/>
    <property type="evidence" value="ECO:0007669"/>
    <property type="project" value="InterPro"/>
</dbReference>
<dbReference type="EMBL" id="CP003184">
    <property type="protein sequence ID" value="AFK87314.1"/>
    <property type="molecule type" value="Genomic_DNA"/>
</dbReference>
<organism evidence="2 3">
    <name type="scientific">Thermoanaerobacterium saccharolyticum (strain DSM 8691 / JW/SL-YS485)</name>
    <dbReference type="NCBI Taxonomy" id="1094508"/>
    <lineage>
        <taxon>Bacteria</taxon>
        <taxon>Bacillati</taxon>
        <taxon>Bacillota</taxon>
        <taxon>Clostridia</taxon>
        <taxon>Thermoanaerobacterales</taxon>
        <taxon>Thermoanaerobacteraceae</taxon>
        <taxon>Thermoanaerobacterium</taxon>
    </lineage>
</organism>
<reference evidence="2 3" key="1">
    <citation type="journal article" date="2014" name="Appl. Environ. Microbiol.">
        <title>Profile of Secreted Hydrolases, Associated Proteins, and SlpA in Thermoanaerobacterium saccharolyticum during the Degradation of Hemicellulose.</title>
        <authorList>
            <person name="Currie D.H."/>
            <person name="Guss A.M."/>
            <person name="Herring C.D."/>
            <person name="Giannone R.J."/>
            <person name="Johnson C.M."/>
            <person name="Lankford P.K."/>
            <person name="Brown S.D."/>
            <person name="Hettich R.L."/>
            <person name="Lynd L.R."/>
        </authorList>
    </citation>
    <scope>NUCLEOTIDE SEQUENCE [LARGE SCALE GENOMIC DNA]</scope>
    <source>
        <strain evidence="3">DSM 8691 / JW/SL-YS485</strain>
    </source>
</reference>
<dbReference type="STRING" id="1094508.Tsac_2312"/>
<dbReference type="InterPro" id="IPR000652">
    <property type="entry name" value="Triosephosphate_isomerase"/>
</dbReference>
<protein>
    <submittedName>
        <fullName evidence="2">Triosephosphate isomerase</fullName>
    </submittedName>
</protein>
<dbReference type="RefSeq" id="WP_014759150.1">
    <property type="nucleotide sequence ID" value="NC_017992.1"/>
</dbReference>
<gene>
    <name evidence="2" type="ordered locus">Tsac_2312</name>
</gene>
<evidence type="ECO:0000256" key="1">
    <source>
        <dbReference type="ARBA" id="ARBA00023235"/>
    </source>
</evidence>
<dbReference type="KEGG" id="tsh:Tsac_2312"/>
<keyword evidence="1 2" id="KW-0413">Isomerase</keyword>
<dbReference type="Pfam" id="PF00121">
    <property type="entry name" value="TIM"/>
    <property type="match status" value="1"/>
</dbReference>